<keyword evidence="1" id="KW-0812">Transmembrane</keyword>
<feature type="transmembrane region" description="Helical" evidence="1">
    <location>
        <begin position="56"/>
        <end position="74"/>
    </location>
</feature>
<dbReference type="EMBL" id="DLUI01000025">
    <property type="protein sequence ID" value="DAB39289.1"/>
    <property type="molecule type" value="Genomic_DNA"/>
</dbReference>
<dbReference type="AlphaFoldDB" id="A0A2D3WPV5"/>
<evidence type="ECO:0000313" key="2">
    <source>
        <dbReference type="EMBL" id="DAB39289.1"/>
    </source>
</evidence>
<evidence type="ECO:0008006" key="4">
    <source>
        <dbReference type="Google" id="ProtNLM"/>
    </source>
</evidence>
<gene>
    <name evidence="2" type="ORF">CFH83_01580</name>
</gene>
<protein>
    <recommendedName>
        <fullName evidence="4">DUF2238 domain-containing protein</fullName>
    </recommendedName>
</protein>
<evidence type="ECO:0000313" key="3">
    <source>
        <dbReference type="Proteomes" id="UP000228859"/>
    </source>
</evidence>
<organism evidence="2 3">
    <name type="scientific">Sulfuricurvum kujiense</name>
    <dbReference type="NCBI Taxonomy" id="148813"/>
    <lineage>
        <taxon>Bacteria</taxon>
        <taxon>Pseudomonadati</taxon>
        <taxon>Campylobacterota</taxon>
        <taxon>Epsilonproteobacteria</taxon>
        <taxon>Campylobacterales</taxon>
        <taxon>Sulfurimonadaceae</taxon>
        <taxon>Sulfuricurvum</taxon>
    </lineage>
</organism>
<sequence length="192" mass="22984">MKLKLSLFILYITIWFYLAINPWYRDDWLLENILVFTALPILIWSDRRFNFSNKSVWMLFLFFVLHAIGAHYTYSEMPFFSPITDYFGFERNHYDRLIHFLFAFLLFLPFYELFSSFQRVKPIALYVTVLFLIAVSGVYEVLEWVVTEATHAELGTAFLGMQGDPWDPQKDMAATYIGILLFLLLWKRIRRL</sequence>
<feature type="transmembrane region" description="Helical" evidence="1">
    <location>
        <begin position="123"/>
        <end position="142"/>
    </location>
</feature>
<proteinExistence type="predicted"/>
<dbReference type="Pfam" id="PF09997">
    <property type="entry name" value="DUF2238"/>
    <property type="match status" value="1"/>
</dbReference>
<dbReference type="InterPro" id="IPR058534">
    <property type="entry name" value="YjdF"/>
</dbReference>
<name>A0A2D3WPV5_9BACT</name>
<evidence type="ECO:0000256" key="1">
    <source>
        <dbReference type="SAM" id="Phobius"/>
    </source>
</evidence>
<feature type="transmembrane region" description="Helical" evidence="1">
    <location>
        <begin position="28"/>
        <end position="44"/>
    </location>
</feature>
<dbReference type="InterPro" id="IPR014509">
    <property type="entry name" value="YjdF-like"/>
</dbReference>
<feature type="transmembrane region" description="Helical" evidence="1">
    <location>
        <begin position="94"/>
        <end position="111"/>
    </location>
</feature>
<dbReference type="PIRSF" id="PIRSF020606">
    <property type="entry name" value="UCP020606"/>
    <property type="match status" value="1"/>
</dbReference>
<feature type="transmembrane region" description="Helical" evidence="1">
    <location>
        <begin position="173"/>
        <end position="189"/>
    </location>
</feature>
<keyword evidence="1" id="KW-1133">Transmembrane helix</keyword>
<feature type="transmembrane region" description="Helical" evidence="1">
    <location>
        <begin position="5"/>
        <end position="22"/>
    </location>
</feature>
<keyword evidence="1" id="KW-0472">Membrane</keyword>
<dbReference type="Proteomes" id="UP000228859">
    <property type="component" value="Unassembled WGS sequence"/>
</dbReference>
<comment type="caution">
    <text evidence="2">The sequence shown here is derived from an EMBL/GenBank/DDBJ whole genome shotgun (WGS) entry which is preliminary data.</text>
</comment>
<dbReference type="RefSeq" id="WP_294893351.1">
    <property type="nucleotide sequence ID" value="NZ_DLUI01000025.1"/>
</dbReference>
<reference evidence="2 3" key="1">
    <citation type="journal article" date="2017" name="Front. Microbiol.">
        <title>Comparative Genomic Analysis of the Class Epsilonproteobacteria and Proposed Reclassification to Epsilonbacteraeota (phyl. nov.).</title>
        <authorList>
            <person name="Waite D.W."/>
            <person name="Vanwonterghem I."/>
            <person name="Rinke C."/>
            <person name="Parks D.H."/>
            <person name="Zhang Y."/>
            <person name="Takai K."/>
            <person name="Sievert S.M."/>
            <person name="Simon J."/>
            <person name="Campbell B.J."/>
            <person name="Hanson T.E."/>
            <person name="Woyke T."/>
            <person name="Klotz M.G."/>
            <person name="Hugenholtz P."/>
        </authorList>
    </citation>
    <scope>NUCLEOTIDE SEQUENCE [LARGE SCALE GENOMIC DNA]</scope>
    <source>
        <strain evidence="2">UBA12443</strain>
    </source>
</reference>
<accession>A0A2D3WPV5</accession>